<dbReference type="EMBL" id="KN837124">
    <property type="protein sequence ID" value="KIJ43188.1"/>
    <property type="molecule type" value="Genomic_DNA"/>
</dbReference>
<feature type="transmembrane region" description="Helical" evidence="1">
    <location>
        <begin position="112"/>
        <end position="131"/>
    </location>
</feature>
<dbReference type="HOGENOM" id="CLU_1397145_0_0_1"/>
<evidence type="ECO:0000313" key="2">
    <source>
        <dbReference type="EMBL" id="KIJ43188.1"/>
    </source>
</evidence>
<protein>
    <submittedName>
        <fullName evidence="2">Uncharacterized protein</fullName>
    </submittedName>
</protein>
<feature type="transmembrane region" description="Helical" evidence="1">
    <location>
        <begin position="12"/>
        <end position="32"/>
    </location>
</feature>
<feature type="transmembrane region" description="Helical" evidence="1">
    <location>
        <begin position="73"/>
        <end position="92"/>
    </location>
</feature>
<sequence>MRDQIVENFTENFYLGAFVARVSYISAGAFTIHHLHFQAFLVYDYVVTWNDELGCGETHVGTGVASLQGTLSWLPGIVYEIILCSLTIYKAFELFIESSRQPLLRVIFCDSLYYYFSILAVLIINILMSGFEPLHLSSLFIAWALGIPFTIGGRLILHVRKRAAKTKHLTTITITEDSYPVRRNTENAISDNYPL</sequence>
<name>A0A0C9UJE6_SPHS4</name>
<keyword evidence="1" id="KW-1133">Transmembrane helix</keyword>
<accession>A0A0C9UJE6</accession>
<dbReference type="AlphaFoldDB" id="A0A0C9UJE6"/>
<dbReference type="OrthoDB" id="2638860at2759"/>
<reference evidence="2 3" key="1">
    <citation type="submission" date="2014-06" db="EMBL/GenBank/DDBJ databases">
        <title>Evolutionary Origins and Diversification of the Mycorrhizal Mutualists.</title>
        <authorList>
            <consortium name="DOE Joint Genome Institute"/>
            <consortium name="Mycorrhizal Genomics Consortium"/>
            <person name="Kohler A."/>
            <person name="Kuo A."/>
            <person name="Nagy L.G."/>
            <person name="Floudas D."/>
            <person name="Copeland A."/>
            <person name="Barry K.W."/>
            <person name="Cichocki N."/>
            <person name="Veneault-Fourrey C."/>
            <person name="LaButti K."/>
            <person name="Lindquist E.A."/>
            <person name="Lipzen A."/>
            <person name="Lundell T."/>
            <person name="Morin E."/>
            <person name="Murat C."/>
            <person name="Riley R."/>
            <person name="Ohm R."/>
            <person name="Sun H."/>
            <person name="Tunlid A."/>
            <person name="Henrissat B."/>
            <person name="Grigoriev I.V."/>
            <person name="Hibbett D.S."/>
            <person name="Martin F."/>
        </authorList>
    </citation>
    <scope>NUCLEOTIDE SEQUENCE [LARGE SCALE GENOMIC DNA]</scope>
    <source>
        <strain evidence="2 3">SS14</strain>
    </source>
</reference>
<evidence type="ECO:0000313" key="3">
    <source>
        <dbReference type="Proteomes" id="UP000054279"/>
    </source>
</evidence>
<evidence type="ECO:0000256" key="1">
    <source>
        <dbReference type="SAM" id="Phobius"/>
    </source>
</evidence>
<proteinExistence type="predicted"/>
<gene>
    <name evidence="2" type="ORF">M422DRAFT_253384</name>
</gene>
<keyword evidence="1" id="KW-0472">Membrane</keyword>
<dbReference type="Proteomes" id="UP000054279">
    <property type="component" value="Unassembled WGS sequence"/>
</dbReference>
<feature type="transmembrane region" description="Helical" evidence="1">
    <location>
        <begin position="137"/>
        <end position="157"/>
    </location>
</feature>
<keyword evidence="1" id="KW-0812">Transmembrane</keyword>
<organism evidence="2 3">
    <name type="scientific">Sphaerobolus stellatus (strain SS14)</name>
    <dbReference type="NCBI Taxonomy" id="990650"/>
    <lineage>
        <taxon>Eukaryota</taxon>
        <taxon>Fungi</taxon>
        <taxon>Dikarya</taxon>
        <taxon>Basidiomycota</taxon>
        <taxon>Agaricomycotina</taxon>
        <taxon>Agaricomycetes</taxon>
        <taxon>Phallomycetidae</taxon>
        <taxon>Geastrales</taxon>
        <taxon>Sphaerobolaceae</taxon>
        <taxon>Sphaerobolus</taxon>
    </lineage>
</organism>
<keyword evidence="3" id="KW-1185">Reference proteome</keyword>